<keyword evidence="1" id="KW-0732">Signal</keyword>
<sequence>MKRVLCLSVICLALAGCSVLPSLSGEAADTSVASSSRADTTPRVARAALPPRSPAMAQCLTRLGSEGARFDVVPDAYTDAGCSTLGTVQLQALRSDRGQLGVSNIGPVTCPVGAAFAAWTRYGVDRAARQVFGSPLQSIETMGSYACRNVAGTTRRSAHASAEAIDIGGFMLANGRRISVQDGWNGSAQEREFLRLVQSSACRRFDTVLGPDYNSAHSDHLHLEGVIDGNSYCR</sequence>
<comment type="caution">
    <text evidence="3">The sequence shown here is derived from an EMBL/GenBank/DDBJ whole genome shotgun (WGS) entry which is preliminary data.</text>
</comment>
<protein>
    <submittedName>
        <fullName evidence="3">Extensin</fullName>
    </submittedName>
</protein>
<evidence type="ECO:0000259" key="2">
    <source>
        <dbReference type="Pfam" id="PF06904"/>
    </source>
</evidence>
<accession>A0A419RWE8</accession>
<dbReference type="EMBL" id="RAHX01000001">
    <property type="protein sequence ID" value="RJY10084.1"/>
    <property type="molecule type" value="Genomic_DNA"/>
</dbReference>
<dbReference type="AlphaFoldDB" id="A0A419RWE8"/>
<organism evidence="3 4">
    <name type="scientific">Aurantiacibacter aquimixticola</name>
    <dbReference type="NCBI Taxonomy" id="1958945"/>
    <lineage>
        <taxon>Bacteria</taxon>
        <taxon>Pseudomonadati</taxon>
        <taxon>Pseudomonadota</taxon>
        <taxon>Alphaproteobacteria</taxon>
        <taxon>Sphingomonadales</taxon>
        <taxon>Erythrobacteraceae</taxon>
        <taxon>Aurantiacibacter</taxon>
    </lineage>
</organism>
<dbReference type="Proteomes" id="UP000285232">
    <property type="component" value="Unassembled WGS sequence"/>
</dbReference>
<feature type="signal peptide" evidence="1">
    <location>
        <begin position="1"/>
        <end position="27"/>
    </location>
</feature>
<reference evidence="3 4" key="1">
    <citation type="journal article" date="2017" name="Int. J. Syst. Evol. Microbiol.">
        <title>Erythrobacter aquimixticola sp. nov., isolated from the junction between the ocean and a freshwater spring.</title>
        <authorList>
            <person name="Park S."/>
            <person name="Jung Y.T."/>
            <person name="Choi S.J."/>
            <person name="Yoon J.H."/>
        </authorList>
    </citation>
    <scope>NUCLEOTIDE SEQUENCE [LARGE SCALE GENOMIC DNA]</scope>
    <source>
        <strain evidence="3 4">JSSK-14</strain>
    </source>
</reference>
<evidence type="ECO:0000313" key="3">
    <source>
        <dbReference type="EMBL" id="RJY10084.1"/>
    </source>
</evidence>
<dbReference type="InterPro" id="IPR009683">
    <property type="entry name" value="Extensin-like_C"/>
</dbReference>
<evidence type="ECO:0000313" key="4">
    <source>
        <dbReference type="Proteomes" id="UP000285232"/>
    </source>
</evidence>
<feature type="chain" id="PRO_5019267113" evidence="1">
    <location>
        <begin position="28"/>
        <end position="234"/>
    </location>
</feature>
<evidence type="ECO:0000256" key="1">
    <source>
        <dbReference type="SAM" id="SignalP"/>
    </source>
</evidence>
<dbReference type="RefSeq" id="WP_120049092.1">
    <property type="nucleotide sequence ID" value="NZ_RAHX01000001.1"/>
</dbReference>
<dbReference type="PROSITE" id="PS51257">
    <property type="entry name" value="PROKAR_LIPOPROTEIN"/>
    <property type="match status" value="1"/>
</dbReference>
<proteinExistence type="predicted"/>
<dbReference type="OrthoDB" id="9809788at2"/>
<name>A0A419RWE8_9SPHN</name>
<keyword evidence="4" id="KW-1185">Reference proteome</keyword>
<feature type="domain" description="Extensin-like C-terminal" evidence="2">
    <location>
        <begin position="58"/>
        <end position="234"/>
    </location>
</feature>
<dbReference type="Pfam" id="PF06904">
    <property type="entry name" value="Extensin-like_C"/>
    <property type="match status" value="1"/>
</dbReference>
<gene>
    <name evidence="3" type="ORF">D6201_00135</name>
</gene>